<organism evidence="1">
    <name type="scientific">termite gut metagenome</name>
    <dbReference type="NCBI Taxonomy" id="433724"/>
    <lineage>
        <taxon>unclassified sequences</taxon>
        <taxon>metagenomes</taxon>
        <taxon>organismal metagenomes</taxon>
    </lineage>
</organism>
<sequence>MNMKKNNENIEVRYNPIQVRTDNNRIVEGYAVIFNSGKRRSWIQGNNQTGGVK</sequence>
<dbReference type="EMBL" id="SNRY01003002">
    <property type="protein sequence ID" value="KAA6322617.1"/>
    <property type="molecule type" value="Genomic_DNA"/>
</dbReference>
<protein>
    <submittedName>
        <fullName evidence="1">Uncharacterized protein</fullName>
    </submittedName>
</protein>
<gene>
    <name evidence="1" type="ORF">EZS27_027854</name>
</gene>
<reference evidence="1" key="1">
    <citation type="submission" date="2019-03" db="EMBL/GenBank/DDBJ databases">
        <title>Single cell metagenomics reveals metabolic interactions within the superorganism composed of flagellate Streblomastix strix and complex community of Bacteroidetes bacteria on its surface.</title>
        <authorList>
            <person name="Treitli S.C."/>
            <person name="Kolisko M."/>
            <person name="Husnik F."/>
            <person name="Keeling P."/>
            <person name="Hampl V."/>
        </authorList>
    </citation>
    <scope>NUCLEOTIDE SEQUENCE</scope>
    <source>
        <strain evidence="1">STM</strain>
    </source>
</reference>
<name>A0A5J4QL36_9ZZZZ</name>
<dbReference type="AlphaFoldDB" id="A0A5J4QL36"/>
<proteinExistence type="predicted"/>
<evidence type="ECO:0000313" key="1">
    <source>
        <dbReference type="EMBL" id="KAA6322617.1"/>
    </source>
</evidence>
<comment type="caution">
    <text evidence="1">The sequence shown here is derived from an EMBL/GenBank/DDBJ whole genome shotgun (WGS) entry which is preliminary data.</text>
</comment>
<accession>A0A5J4QL36</accession>